<evidence type="ECO:0000256" key="9">
    <source>
        <dbReference type="ARBA" id="ARBA00023002"/>
    </source>
</evidence>
<dbReference type="AlphaFoldDB" id="A0AAV0V2J2"/>
<evidence type="ECO:0000259" key="10">
    <source>
        <dbReference type="PROSITE" id="PS50902"/>
    </source>
</evidence>
<keyword evidence="5" id="KW-0285">Flavoprotein</keyword>
<gene>
    <name evidence="12" type="ORF">HBR001_LOCUS8351</name>
</gene>
<dbReference type="Proteomes" id="UP001162031">
    <property type="component" value="Unassembled WGS sequence"/>
</dbReference>
<dbReference type="InterPro" id="IPR017927">
    <property type="entry name" value="FAD-bd_FR_type"/>
</dbReference>
<evidence type="ECO:0000256" key="7">
    <source>
        <dbReference type="ARBA" id="ARBA00022827"/>
    </source>
</evidence>
<keyword evidence="13" id="KW-1185">Reference proteome</keyword>
<dbReference type="GO" id="GO:0016651">
    <property type="term" value="F:oxidoreductase activity, acting on NAD(P)H"/>
    <property type="evidence" value="ECO:0007669"/>
    <property type="project" value="UniProtKB-ARBA"/>
</dbReference>
<keyword evidence="7" id="KW-0274">FAD</keyword>
<dbReference type="PROSITE" id="PS51384">
    <property type="entry name" value="FAD_FR"/>
    <property type="match status" value="1"/>
</dbReference>
<dbReference type="GO" id="GO:0050660">
    <property type="term" value="F:flavin adenine dinucleotide binding"/>
    <property type="evidence" value="ECO:0007669"/>
    <property type="project" value="TreeGrafter"/>
</dbReference>
<evidence type="ECO:0000256" key="2">
    <source>
        <dbReference type="ARBA" id="ARBA00001974"/>
    </source>
</evidence>
<dbReference type="Gene3D" id="3.40.50.360">
    <property type="match status" value="1"/>
</dbReference>
<comment type="cofactor">
    <cofactor evidence="1">
        <name>FMN</name>
        <dbReference type="ChEBI" id="CHEBI:58210"/>
    </cofactor>
</comment>
<dbReference type="PRINTS" id="PR00371">
    <property type="entry name" value="FPNCR"/>
</dbReference>
<dbReference type="Gene3D" id="3.40.50.80">
    <property type="entry name" value="Nucleotide-binding domain of ferredoxin-NADP reductase (FNR) module"/>
    <property type="match status" value="1"/>
</dbReference>
<dbReference type="EMBL" id="CANTFL010001447">
    <property type="protein sequence ID" value="CAI5741054.1"/>
    <property type="molecule type" value="Genomic_DNA"/>
</dbReference>
<evidence type="ECO:0000313" key="13">
    <source>
        <dbReference type="Proteomes" id="UP001162031"/>
    </source>
</evidence>
<keyword evidence="9" id="KW-0560">Oxidoreductase</keyword>
<dbReference type="SUPFAM" id="SSF52343">
    <property type="entry name" value="Ferredoxin reductase-like, C-terminal NADP-linked domain"/>
    <property type="match status" value="1"/>
</dbReference>
<reference evidence="12" key="1">
    <citation type="submission" date="2022-12" db="EMBL/GenBank/DDBJ databases">
        <authorList>
            <person name="Webb A."/>
        </authorList>
    </citation>
    <scope>NUCLEOTIDE SEQUENCE</scope>
    <source>
        <strain evidence="12">Hp1</strain>
    </source>
</reference>
<dbReference type="InterPro" id="IPR029039">
    <property type="entry name" value="Flavoprotein-like_sf"/>
</dbReference>
<evidence type="ECO:0000256" key="3">
    <source>
        <dbReference type="ARBA" id="ARBA00004496"/>
    </source>
</evidence>
<comment type="subcellular location">
    <subcellularLocation>
        <location evidence="3">Cytoplasm</location>
    </subcellularLocation>
</comment>
<dbReference type="FunFam" id="3.40.50.80:FF:000030">
    <property type="entry name" value="NADPH-dependent diflavin oxidoreductase 1"/>
    <property type="match status" value="1"/>
</dbReference>
<keyword evidence="4" id="KW-0963">Cytoplasm</keyword>
<dbReference type="SUPFAM" id="SSF52218">
    <property type="entry name" value="Flavoproteins"/>
    <property type="match status" value="1"/>
</dbReference>
<dbReference type="InterPro" id="IPR023173">
    <property type="entry name" value="NADPH_Cyt_P450_Rdtase_alpha"/>
</dbReference>
<comment type="cofactor">
    <cofactor evidence="2">
        <name>FAD</name>
        <dbReference type="ChEBI" id="CHEBI:57692"/>
    </cofactor>
</comment>
<evidence type="ECO:0008006" key="14">
    <source>
        <dbReference type="Google" id="ProtNLM"/>
    </source>
</evidence>
<dbReference type="SUPFAM" id="SSF63380">
    <property type="entry name" value="Riboflavin synthase domain-like"/>
    <property type="match status" value="1"/>
</dbReference>
<dbReference type="InterPro" id="IPR017938">
    <property type="entry name" value="Riboflavin_synthase-like_b-brl"/>
</dbReference>
<evidence type="ECO:0000256" key="6">
    <source>
        <dbReference type="ARBA" id="ARBA00022643"/>
    </source>
</evidence>
<keyword evidence="6" id="KW-0288">FMN</keyword>
<dbReference type="InterPro" id="IPR039261">
    <property type="entry name" value="FNR_nucleotide-bd"/>
</dbReference>
<dbReference type="InterPro" id="IPR003097">
    <property type="entry name" value="CysJ-like_FAD-binding"/>
</dbReference>
<name>A0AAV0V2J2_HYABA</name>
<dbReference type="PANTHER" id="PTHR19384">
    <property type="entry name" value="NITRIC OXIDE SYNTHASE-RELATED"/>
    <property type="match status" value="1"/>
</dbReference>
<dbReference type="InterPro" id="IPR001094">
    <property type="entry name" value="Flavdoxin-like"/>
</dbReference>
<dbReference type="FunFam" id="3.40.50.360:FF:000015">
    <property type="entry name" value="NADPH-dependent diflavin oxidoreductase 1"/>
    <property type="match status" value="1"/>
</dbReference>
<evidence type="ECO:0000256" key="1">
    <source>
        <dbReference type="ARBA" id="ARBA00001917"/>
    </source>
</evidence>
<evidence type="ECO:0000256" key="5">
    <source>
        <dbReference type="ARBA" id="ARBA00022630"/>
    </source>
</evidence>
<dbReference type="Pfam" id="PF00667">
    <property type="entry name" value="FAD_binding_1"/>
    <property type="match status" value="1"/>
</dbReference>
<dbReference type="Gene3D" id="1.20.990.10">
    <property type="entry name" value="NADPH-cytochrome p450 Reductase, Chain A, domain 3"/>
    <property type="match status" value="1"/>
</dbReference>
<dbReference type="PROSITE" id="PS50902">
    <property type="entry name" value="FLAVODOXIN_LIKE"/>
    <property type="match status" value="1"/>
</dbReference>
<dbReference type="Gene3D" id="2.40.30.10">
    <property type="entry name" value="Translation factors"/>
    <property type="match status" value="1"/>
</dbReference>
<dbReference type="Pfam" id="PF00175">
    <property type="entry name" value="NAD_binding_1"/>
    <property type="match status" value="1"/>
</dbReference>
<evidence type="ECO:0000256" key="8">
    <source>
        <dbReference type="ARBA" id="ARBA00022857"/>
    </source>
</evidence>
<dbReference type="GO" id="GO:0005634">
    <property type="term" value="C:nucleus"/>
    <property type="evidence" value="ECO:0007669"/>
    <property type="project" value="UniProtKB-ARBA"/>
</dbReference>
<feature type="domain" description="FAD-binding FR-type" evidence="11">
    <location>
        <begin position="217"/>
        <end position="459"/>
    </location>
</feature>
<organism evidence="12 13">
    <name type="scientific">Hyaloperonospora brassicae</name>
    <name type="common">Brassica downy mildew</name>
    <name type="synonym">Peronospora brassicae</name>
    <dbReference type="NCBI Taxonomy" id="162125"/>
    <lineage>
        <taxon>Eukaryota</taxon>
        <taxon>Sar</taxon>
        <taxon>Stramenopiles</taxon>
        <taxon>Oomycota</taxon>
        <taxon>Peronosporomycetes</taxon>
        <taxon>Peronosporales</taxon>
        <taxon>Peronosporaceae</taxon>
        <taxon>Hyaloperonospora</taxon>
    </lineage>
</organism>
<evidence type="ECO:0000256" key="4">
    <source>
        <dbReference type="ARBA" id="ARBA00022490"/>
    </source>
</evidence>
<keyword evidence="8" id="KW-0521">NADP</keyword>
<protein>
    <recommendedName>
        <fullName evidence="14">NADPH-dependent FMN and FAD-containing oxidoreductase</fullName>
    </recommendedName>
</protein>
<proteinExistence type="predicted"/>
<sequence>MARPRLLVLYGSETGTAQDVAAFVQQRAFNRQLLDTQMYAMDAFPVTRELPQCATVVFIVATTGDGEVPENMRNSWRALLQKKLGRAWLQGVRVAVFGLGDSSYAKYNAAARRLHARLLQLGALELIERGLGDDQHAFGYFGALNPWLEKLWTAVLQLHPLPAGLTVDDSPKPMEPRYTVVLHGAEEKEVESARMLTPRTDESDFYAPPRTTVGREKGIYWASVVENKRITAEDWDQDVRHVELDISDGAQVGYTAETPFRAGDIAVVYPENVTEADDMLKYLALDGDTVISIHAADGSKQLDLPSPVSLCDLFSKYLAILETPRRSFFERLSLFATNEEEKEKLNELASAEGVDLLYDYCIREKKTYAEALTDFPSAKVPLPILLQLIPRQQPRSYSISSSALLHPGQVHLTVAIVDFLTPYRRRRHGICSSFFMSLDPSKKQKRVAMWIKQGLFEPPGLERDMLLIGPGTGLASMRAMLQERQYLRNQASGASSGSMCLYFGCRHESKDFLYGDELRGLVASGDLTELHTAFSRDQDHKVYVQTRLAENKEAVFNYIMHGEGCIYIAGSAKRMPTDVYAVLRDILRAVGNVSLSSAETIMKTLVRKKRYVVESWS</sequence>
<dbReference type="GO" id="GO:0005829">
    <property type="term" value="C:cytosol"/>
    <property type="evidence" value="ECO:0007669"/>
    <property type="project" value="TreeGrafter"/>
</dbReference>
<dbReference type="GO" id="GO:0010181">
    <property type="term" value="F:FMN binding"/>
    <property type="evidence" value="ECO:0007669"/>
    <property type="project" value="InterPro"/>
</dbReference>
<dbReference type="PRINTS" id="PR00369">
    <property type="entry name" value="FLAVODOXIN"/>
</dbReference>
<dbReference type="InterPro" id="IPR001433">
    <property type="entry name" value="OxRdtase_FAD/NAD-bd"/>
</dbReference>
<comment type="caution">
    <text evidence="12">The sequence shown here is derived from an EMBL/GenBank/DDBJ whole genome shotgun (WGS) entry which is preliminary data.</text>
</comment>
<evidence type="ECO:0000313" key="12">
    <source>
        <dbReference type="EMBL" id="CAI5741054.1"/>
    </source>
</evidence>
<accession>A0AAV0V2J2</accession>
<dbReference type="InterPro" id="IPR001709">
    <property type="entry name" value="Flavoprot_Pyr_Nucl_cyt_Rdtase"/>
</dbReference>
<dbReference type="InterPro" id="IPR008254">
    <property type="entry name" value="Flavodoxin/NO_synth"/>
</dbReference>
<dbReference type="PANTHER" id="PTHR19384:SF10">
    <property type="entry name" value="NADPH-DEPENDENT DIFLAVIN OXIDOREDUCTASE 1"/>
    <property type="match status" value="1"/>
</dbReference>
<dbReference type="Pfam" id="PF00258">
    <property type="entry name" value="Flavodoxin_1"/>
    <property type="match status" value="1"/>
</dbReference>
<evidence type="ECO:0000259" key="11">
    <source>
        <dbReference type="PROSITE" id="PS51384"/>
    </source>
</evidence>
<feature type="domain" description="Flavodoxin-like" evidence="10">
    <location>
        <begin position="6"/>
        <end position="152"/>
    </location>
</feature>